<comment type="subcellular location">
    <subcellularLocation>
        <location evidence="9">Cytoplasm</location>
    </subcellularLocation>
</comment>
<comment type="catalytic activity">
    <reaction evidence="8 9">
        <text>S-sulfanyl-L-cysteinyl-[protein] + uridine(34) in tRNA + AH2 + ATP = 2-thiouridine(34) in tRNA + L-cysteinyl-[protein] + A + AMP + diphosphate + H(+)</text>
        <dbReference type="Rhea" id="RHEA:47032"/>
        <dbReference type="Rhea" id="RHEA-COMP:10131"/>
        <dbReference type="Rhea" id="RHEA-COMP:11726"/>
        <dbReference type="Rhea" id="RHEA-COMP:11727"/>
        <dbReference type="Rhea" id="RHEA-COMP:11728"/>
        <dbReference type="ChEBI" id="CHEBI:13193"/>
        <dbReference type="ChEBI" id="CHEBI:15378"/>
        <dbReference type="ChEBI" id="CHEBI:17499"/>
        <dbReference type="ChEBI" id="CHEBI:29950"/>
        <dbReference type="ChEBI" id="CHEBI:30616"/>
        <dbReference type="ChEBI" id="CHEBI:33019"/>
        <dbReference type="ChEBI" id="CHEBI:61963"/>
        <dbReference type="ChEBI" id="CHEBI:65315"/>
        <dbReference type="ChEBI" id="CHEBI:87170"/>
        <dbReference type="ChEBI" id="CHEBI:456215"/>
        <dbReference type="EC" id="2.8.1.13"/>
    </reaction>
</comment>
<keyword evidence="6 9" id="KW-0694">RNA-binding</keyword>
<proteinExistence type="inferred from homology"/>
<reference evidence="13" key="1">
    <citation type="submission" date="2017-09" db="EMBL/GenBank/DDBJ databases">
        <title>Depth-based differentiation of microbial function through sediment-hosted aquifers and enrichment of novel symbionts in the deep terrestrial subsurface.</title>
        <authorList>
            <person name="Probst A.J."/>
            <person name="Ladd B."/>
            <person name="Jarett J.K."/>
            <person name="Geller-Mcgrath D.E."/>
            <person name="Sieber C.M.K."/>
            <person name="Emerson J.B."/>
            <person name="Anantharaman K."/>
            <person name="Thomas B.C."/>
            <person name="Malmstrom R."/>
            <person name="Stieglmeier M."/>
            <person name="Klingl A."/>
            <person name="Woyke T."/>
            <person name="Ryan C.M."/>
            <person name="Banfield J.F."/>
        </authorList>
    </citation>
    <scope>NUCLEOTIDE SEQUENCE [LARGE SCALE GENOMIC DNA]</scope>
</reference>
<evidence type="ECO:0000256" key="2">
    <source>
        <dbReference type="ARBA" id="ARBA00022679"/>
    </source>
</evidence>
<dbReference type="InterPro" id="IPR046884">
    <property type="entry name" value="MnmA-like_central"/>
</dbReference>
<feature type="region of interest" description="Interaction with tRNA" evidence="9">
    <location>
        <begin position="358"/>
        <end position="359"/>
    </location>
</feature>
<evidence type="ECO:0000256" key="6">
    <source>
        <dbReference type="ARBA" id="ARBA00022884"/>
    </source>
</evidence>
<evidence type="ECO:0000313" key="12">
    <source>
        <dbReference type="EMBL" id="PIS07273.1"/>
    </source>
</evidence>
<sequence>MTQPLRVFVMLSGGVDSSVAAARLVDSGYSVEGIFMRNWSEKRLSDTTAQLLRASCNNNEDVAYAHATAQFLKIPFREVNFEKEYWEHVIEPFFDGIAKGYTPNPDVWCNQYVKYGVFLEWALAQGADLVASGHYARIGRGIKNYELSIKEKNHNTYFLLHNTADVSLLRGIDSAKDQSYFLAHVPKEKLARALFPIGHLAKSQVRAEAFARGLPTATKKDSQGICFVGKIPLKEFLKERFTQKMGDVVLKDGTVIGKHMGAYFYTIGERIGLNYESSIMNYGDKEKTHNTYFMIHNTVYKGSDRQALYVTAKDIKGNILVVGEDDGSYPLWQKEFIADNWNFFESPQEKEVYDVEIRYHQIPRSRGKIIKIPKLKIENYKLQITLQEPVRAVTPGQTVVVSKGDKIIGSGIITDD</sequence>
<protein>
    <recommendedName>
        <fullName evidence="9">tRNA-specific 2-thiouridylase MnmA</fullName>
        <ecNumber evidence="9">2.8.1.13</ecNumber>
    </recommendedName>
</protein>
<dbReference type="GO" id="GO:0005524">
    <property type="term" value="F:ATP binding"/>
    <property type="evidence" value="ECO:0007669"/>
    <property type="project" value="UniProtKB-KW"/>
</dbReference>
<dbReference type="Pfam" id="PF03054">
    <property type="entry name" value="tRNA_Me_trans"/>
    <property type="match status" value="1"/>
</dbReference>
<feature type="region of interest" description="Interaction with target base in tRNA" evidence="9">
    <location>
        <begin position="104"/>
        <end position="106"/>
    </location>
</feature>
<keyword evidence="5 9" id="KW-0067">ATP-binding</keyword>
<evidence type="ECO:0000256" key="4">
    <source>
        <dbReference type="ARBA" id="ARBA00022741"/>
    </source>
</evidence>
<dbReference type="InterPro" id="IPR023382">
    <property type="entry name" value="MnmA-like_central_sf"/>
</dbReference>
<dbReference type="GO" id="GO:0000049">
    <property type="term" value="F:tRNA binding"/>
    <property type="evidence" value="ECO:0007669"/>
    <property type="project" value="UniProtKB-KW"/>
</dbReference>
<feature type="region of interest" description="Interaction with tRNA" evidence="9">
    <location>
        <begin position="176"/>
        <end position="178"/>
    </location>
</feature>
<comment type="caution">
    <text evidence="12">The sequence shown here is derived from an EMBL/GenBank/DDBJ whole genome shotgun (WGS) entry which is preliminary data.</text>
</comment>
<evidence type="ECO:0000259" key="10">
    <source>
        <dbReference type="Pfam" id="PF20258"/>
    </source>
</evidence>
<dbReference type="Pfam" id="PF20258">
    <property type="entry name" value="tRNA_Me_trans_C"/>
    <property type="match status" value="1"/>
</dbReference>
<feature type="domain" description="tRNA-specific 2-thiouridylase MnmA-like C-terminal" evidence="10">
    <location>
        <begin position="334"/>
        <end position="413"/>
    </location>
</feature>
<comment type="caution">
    <text evidence="9">Lacks conserved residue(s) required for the propagation of feature annotation.</text>
</comment>
<keyword evidence="9" id="KW-0963">Cytoplasm</keyword>
<dbReference type="GO" id="GO:0005737">
    <property type="term" value="C:cytoplasm"/>
    <property type="evidence" value="ECO:0007669"/>
    <property type="project" value="UniProtKB-SubCell"/>
</dbReference>
<dbReference type="SUPFAM" id="SSF52402">
    <property type="entry name" value="Adenine nucleotide alpha hydrolases-like"/>
    <property type="match status" value="1"/>
</dbReference>
<comment type="function">
    <text evidence="9">Catalyzes the 2-thiolation of uridine at the wobble position (U34) of tRNA, leading to the formation of s(2)U34.</text>
</comment>
<dbReference type="InterPro" id="IPR014729">
    <property type="entry name" value="Rossmann-like_a/b/a_fold"/>
</dbReference>
<keyword evidence="2 9" id="KW-0808">Transferase</keyword>
<dbReference type="GO" id="GO:0002143">
    <property type="term" value="P:tRNA wobble position uridine thiolation"/>
    <property type="evidence" value="ECO:0007669"/>
    <property type="project" value="TreeGrafter"/>
</dbReference>
<dbReference type="Proteomes" id="UP000231162">
    <property type="component" value="Unassembled WGS sequence"/>
</dbReference>
<feature type="domain" description="tRNA-specific 2-thiouridylase MnmA-like central" evidence="11">
    <location>
        <begin position="234"/>
        <end position="324"/>
    </location>
</feature>
<comment type="similarity">
    <text evidence="9">Belongs to the MnmA/TRMU family.</text>
</comment>
<feature type="binding site" evidence="9">
    <location>
        <position position="36"/>
    </location>
    <ligand>
        <name>ATP</name>
        <dbReference type="ChEBI" id="CHEBI:30616"/>
    </ligand>
</feature>
<gene>
    <name evidence="9" type="primary">mnmA</name>
    <name evidence="12" type="ORF">COT79_00180</name>
</gene>
<keyword evidence="1 9" id="KW-0820">tRNA-binding</keyword>
<dbReference type="InterPro" id="IPR004506">
    <property type="entry name" value="MnmA-like"/>
</dbReference>
<dbReference type="Gene3D" id="3.40.50.620">
    <property type="entry name" value="HUPs"/>
    <property type="match status" value="1"/>
</dbReference>
<feature type="site" description="Interaction with tRNA" evidence="9">
    <location>
        <position position="397"/>
    </location>
</feature>
<evidence type="ECO:0000256" key="8">
    <source>
        <dbReference type="ARBA" id="ARBA00051542"/>
    </source>
</evidence>
<dbReference type="AlphaFoldDB" id="A0A2M6R9R7"/>
<dbReference type="NCBIfam" id="NF001138">
    <property type="entry name" value="PRK00143.1"/>
    <property type="match status" value="1"/>
</dbReference>
<dbReference type="PANTHER" id="PTHR11933:SF5">
    <property type="entry name" value="MITOCHONDRIAL TRNA-SPECIFIC 2-THIOURIDYLASE 1"/>
    <property type="match status" value="1"/>
</dbReference>
<organism evidence="12 13">
    <name type="scientific">Candidatus Berkelbacteria bacterium CG10_big_fil_rev_8_21_14_0_10_43_14</name>
    <dbReference type="NCBI Taxonomy" id="1974515"/>
    <lineage>
        <taxon>Bacteria</taxon>
        <taxon>Candidatus Berkelbacteria</taxon>
    </lineage>
</organism>
<dbReference type="Pfam" id="PF20259">
    <property type="entry name" value="tRNA_Me_trans_M"/>
    <property type="match status" value="1"/>
</dbReference>
<dbReference type="HAMAP" id="MF_00144">
    <property type="entry name" value="tRNA_thiouridyl_MnmA"/>
    <property type="match status" value="1"/>
</dbReference>
<dbReference type="InterPro" id="IPR046885">
    <property type="entry name" value="MnmA-like_C"/>
</dbReference>
<keyword evidence="4 9" id="KW-0547">Nucleotide-binding</keyword>
<evidence type="ECO:0000259" key="11">
    <source>
        <dbReference type="Pfam" id="PF20259"/>
    </source>
</evidence>
<evidence type="ECO:0000256" key="7">
    <source>
        <dbReference type="ARBA" id="ARBA00023157"/>
    </source>
</evidence>
<feature type="active site" description="Nucleophile" evidence="9">
    <location>
        <position position="109"/>
    </location>
</feature>
<dbReference type="NCBIfam" id="TIGR00420">
    <property type="entry name" value="trmU"/>
    <property type="match status" value="1"/>
</dbReference>
<dbReference type="GO" id="GO:0103016">
    <property type="term" value="F:tRNA-uridine 2-sulfurtransferase activity"/>
    <property type="evidence" value="ECO:0007669"/>
    <property type="project" value="UniProtKB-EC"/>
</dbReference>
<dbReference type="EC" id="2.8.1.13" evidence="9"/>
<dbReference type="EMBL" id="PEZX01000004">
    <property type="protein sequence ID" value="PIS07273.1"/>
    <property type="molecule type" value="Genomic_DNA"/>
</dbReference>
<evidence type="ECO:0000256" key="1">
    <source>
        <dbReference type="ARBA" id="ARBA00022555"/>
    </source>
</evidence>
<name>A0A2M6R9R7_9BACT</name>
<evidence type="ECO:0000256" key="5">
    <source>
        <dbReference type="ARBA" id="ARBA00022840"/>
    </source>
</evidence>
<keyword evidence="7" id="KW-1015">Disulfide bond</keyword>
<dbReference type="Gene3D" id="2.30.30.280">
    <property type="entry name" value="Adenine nucleotide alpha hydrolases-like domains"/>
    <property type="match status" value="1"/>
</dbReference>
<accession>A0A2M6R9R7</accession>
<keyword evidence="3 9" id="KW-0819">tRNA processing</keyword>
<dbReference type="Gene3D" id="2.40.30.10">
    <property type="entry name" value="Translation factors"/>
    <property type="match status" value="1"/>
</dbReference>
<evidence type="ECO:0000256" key="3">
    <source>
        <dbReference type="ARBA" id="ARBA00022694"/>
    </source>
</evidence>
<dbReference type="PANTHER" id="PTHR11933">
    <property type="entry name" value="TRNA 5-METHYLAMINOMETHYL-2-THIOURIDYLATE -METHYLTRANSFERASE"/>
    <property type="match status" value="1"/>
</dbReference>
<evidence type="ECO:0000256" key="9">
    <source>
        <dbReference type="HAMAP-Rule" id="MF_00144"/>
    </source>
</evidence>
<evidence type="ECO:0000313" key="13">
    <source>
        <dbReference type="Proteomes" id="UP000231162"/>
    </source>
</evidence>
<feature type="active site" description="Cysteine persulfide intermediate" evidence="9">
    <location>
        <position position="226"/>
    </location>
</feature>
<feature type="binding site" evidence="9">
    <location>
        <position position="133"/>
    </location>
    <ligand>
        <name>ATP</name>
        <dbReference type="ChEBI" id="CHEBI:30616"/>
    </ligand>
</feature>
<dbReference type="CDD" id="cd01998">
    <property type="entry name" value="MnmA_TRMU-like"/>
    <property type="match status" value="1"/>
</dbReference>
<feature type="site" description="Interaction with tRNA" evidence="9">
    <location>
        <position position="134"/>
    </location>
</feature>